<accession>A0A4Z1E2K3</accession>
<comment type="caution">
    <text evidence="3">The sequence shown here is derived from an EMBL/GenBank/DDBJ whole genome shotgun (WGS) entry which is preliminary data.</text>
</comment>
<sequence length="370" mass="40294">MPASDALQLDVRGRQVRLSSPTREVFASGITKLEVAEYVIAVGDGILGALAERPTALERWPGGFREGMALTTRTGVQGDGFYSKRVPKGAPAWVESVRIAFPSGRWADEVCPTELAVVVWAVQQNTLTFHPWPVRRGEETVDGAGGPVTRGGVDRPDQLRVDLDPQPGTDYSDAAAIAPLVREVAAEAGLTLFPKTSGGRGLHLFAPIRAEWEFIPARRATIALAREIERRAPGAVTTKWWKEERGEKVFIDYNQMARDRTIASAYSIRANARATVSAPLRWEEVAEVTPDDFTVRTMPARFAEVGDLFAGANTSAAGIADGTVGGLETLLEWADRDERDHGLGEAPYPPEYPKMPGEPLRVQPSRAKKD</sequence>
<organism evidence="3 4">
    <name type="scientific">Serinibacter arcticus</name>
    <dbReference type="NCBI Taxonomy" id="1655435"/>
    <lineage>
        <taxon>Bacteria</taxon>
        <taxon>Bacillati</taxon>
        <taxon>Actinomycetota</taxon>
        <taxon>Actinomycetes</taxon>
        <taxon>Micrococcales</taxon>
        <taxon>Beutenbergiaceae</taxon>
        <taxon>Serinibacter</taxon>
    </lineage>
</organism>
<feature type="domain" description="DNA ligase D polymerase" evidence="2">
    <location>
        <begin position="31"/>
        <end position="309"/>
    </location>
</feature>
<dbReference type="Pfam" id="PF21686">
    <property type="entry name" value="LigD_Prim-Pol"/>
    <property type="match status" value="1"/>
</dbReference>
<keyword evidence="4" id="KW-1185">Reference proteome</keyword>
<feature type="region of interest" description="Disordered" evidence="1">
    <location>
        <begin position="335"/>
        <end position="370"/>
    </location>
</feature>
<dbReference type="InterPro" id="IPR014145">
    <property type="entry name" value="LigD_pol_dom"/>
</dbReference>
<dbReference type="PANTHER" id="PTHR42705:SF3">
    <property type="entry name" value="ATP-DEPENDENT DNA LIGASE"/>
    <property type="match status" value="1"/>
</dbReference>
<evidence type="ECO:0000259" key="2">
    <source>
        <dbReference type="Pfam" id="PF21686"/>
    </source>
</evidence>
<dbReference type="RefSeq" id="WP_135849463.1">
    <property type="nucleotide sequence ID" value="NZ_RHPJ01000002.1"/>
</dbReference>
<gene>
    <name evidence="3" type="ORF">SERN_1464</name>
</gene>
<dbReference type="OrthoDB" id="9770771at2"/>
<dbReference type="GO" id="GO:0016874">
    <property type="term" value="F:ligase activity"/>
    <property type="evidence" value="ECO:0007669"/>
    <property type="project" value="UniProtKB-KW"/>
</dbReference>
<evidence type="ECO:0000256" key="1">
    <source>
        <dbReference type="SAM" id="MobiDB-lite"/>
    </source>
</evidence>
<dbReference type="EMBL" id="RHPJ01000002">
    <property type="protein sequence ID" value="TGO05460.1"/>
    <property type="molecule type" value="Genomic_DNA"/>
</dbReference>
<evidence type="ECO:0000313" key="3">
    <source>
        <dbReference type="EMBL" id="TGO05460.1"/>
    </source>
</evidence>
<dbReference type="PANTHER" id="PTHR42705">
    <property type="entry name" value="BIFUNCTIONAL NON-HOMOLOGOUS END JOINING PROTEIN LIGD"/>
    <property type="match status" value="1"/>
</dbReference>
<evidence type="ECO:0000313" key="4">
    <source>
        <dbReference type="Proteomes" id="UP000297318"/>
    </source>
</evidence>
<name>A0A4Z1E2K3_9MICO</name>
<dbReference type="AlphaFoldDB" id="A0A4Z1E2K3"/>
<protein>
    <submittedName>
        <fullName evidence="3">ATP-dependent DNA ligase</fullName>
    </submittedName>
</protein>
<keyword evidence="3" id="KW-0436">Ligase</keyword>
<dbReference type="Gene3D" id="3.90.920.10">
    <property type="entry name" value="DNA primase, PRIM domain"/>
    <property type="match status" value="1"/>
</dbReference>
<dbReference type="Proteomes" id="UP000297318">
    <property type="component" value="Unassembled WGS sequence"/>
</dbReference>
<proteinExistence type="predicted"/>
<feature type="region of interest" description="Disordered" evidence="1">
    <location>
        <begin position="138"/>
        <end position="157"/>
    </location>
</feature>
<dbReference type="InterPro" id="IPR052171">
    <property type="entry name" value="NHEJ_LigD"/>
</dbReference>
<reference evidence="3 4" key="1">
    <citation type="submission" date="2018-11" db="EMBL/GenBank/DDBJ databases">
        <title>Complete genome sequencing of the Actinobacteria Serinibacter sp. K3-2.</title>
        <authorList>
            <person name="Rakitin A.L."/>
            <person name="Beletsky A.V."/>
            <person name="Mardanov A.V."/>
            <person name="Ravin N.V."/>
            <person name="Gromova A.S."/>
            <person name="Filippova S.N."/>
            <person name="Gal'Chenko V.F."/>
        </authorList>
    </citation>
    <scope>NUCLEOTIDE SEQUENCE [LARGE SCALE GENOMIC DNA]</scope>
    <source>
        <strain evidence="3 4">K3-2</strain>
    </source>
</reference>